<sequence length="448" mass="48482">MRSINISRTVDESKFNRFHGLVLFLCAFIIVCDGFDLVIYGSVVSVLMEEWQLTAVQAGTLGSYALIGMMCGAFIFAPLADKIGRKKVIIVCVLLFSLFTGLIGLAKNPTEFGIYRLISGLGLGGVLPITVALMTEYAPKPLRNRLVTIMMCGYSLGGIIAAGLAIFLIPKFGWESVFFVGALPLLTLPIIIKLLPESLEFLLARNKHKEIGRLLSKIDPSYTPEKNDRYESVIPKKTGITVAKLFGDGRALSTLLFWVSFFMCLLMVYGLNTWLPKLMAQAGYALGSSLMFLLVLNAGAILGSAIGGWAADRWNTKKVVICYFILGGIALTLLGTHPNTFVLYTLVAIAGATTIGTQIILYSYVSQYYPIQIRSTGLGWASGVGRIGGIVGPILGGVLLSAQLPLHLNFMVFAIPGVIAAIAIVSIREKKSPLSEVSLERSEPIEKV</sequence>
<evidence type="ECO:0000256" key="4">
    <source>
        <dbReference type="ARBA" id="ARBA00022989"/>
    </source>
</evidence>
<dbReference type="PANTHER" id="PTHR23508">
    <property type="entry name" value="CARBOXYLIC ACID TRANSPORTER PROTEIN HOMOLOG"/>
    <property type="match status" value="1"/>
</dbReference>
<dbReference type="InterPro" id="IPR020846">
    <property type="entry name" value="MFS_dom"/>
</dbReference>
<evidence type="ECO:0000256" key="2">
    <source>
        <dbReference type="ARBA" id="ARBA00022448"/>
    </source>
</evidence>
<keyword evidence="2" id="KW-0813">Transport</keyword>
<dbReference type="EMBL" id="CP026095">
    <property type="protein sequence ID" value="AZV42570.1"/>
    <property type="molecule type" value="Genomic_DNA"/>
</dbReference>
<dbReference type="InterPro" id="IPR036259">
    <property type="entry name" value="MFS_trans_sf"/>
</dbReference>
<dbReference type="RefSeq" id="WP_127760021.1">
    <property type="nucleotide sequence ID" value="NZ_CP026095.1"/>
</dbReference>
<dbReference type="SUPFAM" id="SSF103473">
    <property type="entry name" value="MFS general substrate transporter"/>
    <property type="match status" value="1"/>
</dbReference>
<evidence type="ECO:0000256" key="5">
    <source>
        <dbReference type="ARBA" id="ARBA00023136"/>
    </source>
</evidence>
<dbReference type="InterPro" id="IPR011701">
    <property type="entry name" value="MFS"/>
</dbReference>
<gene>
    <name evidence="6" type="primary">benK</name>
    <name evidence="6" type="ORF">BAOM_1961</name>
</gene>
<dbReference type="KEGG" id="pasa:BAOM_1961"/>
<dbReference type="AlphaFoldDB" id="A0A3T0KQ97"/>
<dbReference type="Gene3D" id="1.20.1250.20">
    <property type="entry name" value="MFS general substrate transporter like domains"/>
    <property type="match status" value="1"/>
</dbReference>
<evidence type="ECO:0000256" key="1">
    <source>
        <dbReference type="ARBA" id="ARBA00004651"/>
    </source>
</evidence>
<dbReference type="PROSITE" id="PS50850">
    <property type="entry name" value="MFS"/>
    <property type="match status" value="1"/>
</dbReference>
<keyword evidence="4" id="KW-1133">Transmembrane helix</keyword>
<evidence type="ECO:0000313" key="7">
    <source>
        <dbReference type="Proteomes" id="UP000283095"/>
    </source>
</evidence>
<evidence type="ECO:0000256" key="3">
    <source>
        <dbReference type="ARBA" id="ARBA00022692"/>
    </source>
</evidence>
<dbReference type="Pfam" id="PF07690">
    <property type="entry name" value="MFS_1"/>
    <property type="match status" value="1"/>
</dbReference>
<organism evidence="6 7">
    <name type="scientific">Peribacillus asahii</name>
    <dbReference type="NCBI Taxonomy" id="228899"/>
    <lineage>
        <taxon>Bacteria</taxon>
        <taxon>Bacillati</taxon>
        <taxon>Bacillota</taxon>
        <taxon>Bacilli</taxon>
        <taxon>Bacillales</taxon>
        <taxon>Bacillaceae</taxon>
        <taxon>Peribacillus</taxon>
    </lineage>
</organism>
<protein>
    <submittedName>
        <fullName evidence="6">Major facilitator transporter</fullName>
    </submittedName>
</protein>
<proteinExistence type="predicted"/>
<dbReference type="OrthoDB" id="9787026at2"/>
<dbReference type="Proteomes" id="UP000283095">
    <property type="component" value="Chromosome"/>
</dbReference>
<keyword evidence="3" id="KW-0812">Transmembrane</keyword>
<comment type="subcellular location">
    <subcellularLocation>
        <location evidence="1">Cell membrane</location>
        <topology evidence="1">Multi-pass membrane protein</topology>
    </subcellularLocation>
</comment>
<name>A0A3T0KQ97_9BACI</name>
<reference evidence="6 7" key="1">
    <citation type="submission" date="2018-01" db="EMBL/GenBank/DDBJ databases">
        <title>Bacillus asahii Genome sequencing and assembly.</title>
        <authorList>
            <person name="Jiang H."/>
            <person name="Feng Y."/>
            <person name="Zhao F."/>
            <person name="Lin X."/>
        </authorList>
    </citation>
    <scope>NUCLEOTIDE SEQUENCE [LARGE SCALE GENOMIC DNA]</scope>
    <source>
        <strain evidence="6 7">OM18</strain>
    </source>
</reference>
<dbReference type="GO" id="GO:0005886">
    <property type="term" value="C:plasma membrane"/>
    <property type="evidence" value="ECO:0007669"/>
    <property type="project" value="UniProtKB-SubCell"/>
</dbReference>
<evidence type="ECO:0000313" key="6">
    <source>
        <dbReference type="EMBL" id="AZV42570.1"/>
    </source>
</evidence>
<dbReference type="PROSITE" id="PS00217">
    <property type="entry name" value="SUGAR_TRANSPORT_2"/>
    <property type="match status" value="1"/>
</dbReference>
<dbReference type="GO" id="GO:0046943">
    <property type="term" value="F:carboxylic acid transmembrane transporter activity"/>
    <property type="evidence" value="ECO:0007669"/>
    <property type="project" value="TreeGrafter"/>
</dbReference>
<dbReference type="CDD" id="cd17365">
    <property type="entry name" value="MFS_PcaK_like"/>
    <property type="match status" value="1"/>
</dbReference>
<dbReference type="InterPro" id="IPR005829">
    <property type="entry name" value="Sugar_transporter_CS"/>
</dbReference>
<keyword evidence="5" id="KW-0472">Membrane</keyword>
<accession>A0A3T0KQ97</accession>
<dbReference type="PANTHER" id="PTHR23508:SF10">
    <property type="entry name" value="CARBOXYLIC ACID TRANSPORTER PROTEIN HOMOLOG"/>
    <property type="match status" value="1"/>
</dbReference>